<name>A0A553QMZ1_9TELE</name>
<dbReference type="PANTHER" id="PTHR12080:SF134">
    <property type="entry name" value="CD48 ANTIGEN"/>
    <property type="match status" value="1"/>
</dbReference>
<evidence type="ECO:0000256" key="1">
    <source>
        <dbReference type="ARBA" id="ARBA00004370"/>
    </source>
</evidence>
<gene>
    <name evidence="7" type="ORF">DNTS_030146</name>
</gene>
<sequence length="386" mass="43408">VSSGLEALEVSCHFKNDSSVPCYAALGHKLKLQIPLDKQYNITESITKTSQSFCKFHHSTLYKDQCNLYEDRDVFLTNGTLIINTVKKEDEGAFTVRLEDPEGKTIDKNFTVIVEAPIGSVNVTITYSSNGSKTATCFSERDSRLFSWTLNGNPLNDSLLRDGNQSVQLDEKTNGNITCRVKNNINSEEKTEFIKPCPEILLHVLVKSLLLIFLVSLFGGFHIFMYTQRSCSSNKSKTATCFSAGDSRLFSWTLNGNPLNDSLLRDGNQSVQLDEKTNGNITCRVKNNINSEEKTEFIKPCPASPGDADLIYAKISHKNQKKKSRKMKTDPSADVEYAAVKPQKRKQNKEDEVQYGEVTFTPHTANMTIKHQQRNEECVYSQVQRS</sequence>
<dbReference type="InterPro" id="IPR036179">
    <property type="entry name" value="Ig-like_dom_sf"/>
</dbReference>
<dbReference type="EMBL" id="SRMA01025756">
    <property type="protein sequence ID" value="TRY91343.1"/>
    <property type="molecule type" value="Genomic_DNA"/>
</dbReference>
<dbReference type="OrthoDB" id="8439544at2759"/>
<keyword evidence="4" id="KW-0325">Glycoprotein</keyword>
<proteinExistence type="predicted"/>
<evidence type="ECO:0000259" key="6">
    <source>
        <dbReference type="PROSITE" id="PS50835"/>
    </source>
</evidence>
<comment type="subcellular location">
    <subcellularLocation>
        <location evidence="1">Membrane</location>
    </subcellularLocation>
</comment>
<keyword evidence="8" id="KW-1185">Reference proteome</keyword>
<dbReference type="Gene3D" id="2.60.40.10">
    <property type="entry name" value="Immunoglobulins"/>
    <property type="match status" value="3"/>
</dbReference>
<dbReference type="Proteomes" id="UP000316079">
    <property type="component" value="Unassembled WGS sequence"/>
</dbReference>
<evidence type="ECO:0000256" key="3">
    <source>
        <dbReference type="ARBA" id="ARBA00023136"/>
    </source>
</evidence>
<comment type="caution">
    <text evidence="7">The sequence shown here is derived from an EMBL/GenBank/DDBJ whole genome shotgun (WGS) entry which is preliminary data.</text>
</comment>
<organism evidence="7 8">
    <name type="scientific">Danionella cerebrum</name>
    <dbReference type="NCBI Taxonomy" id="2873325"/>
    <lineage>
        <taxon>Eukaryota</taxon>
        <taxon>Metazoa</taxon>
        <taxon>Chordata</taxon>
        <taxon>Craniata</taxon>
        <taxon>Vertebrata</taxon>
        <taxon>Euteleostomi</taxon>
        <taxon>Actinopterygii</taxon>
        <taxon>Neopterygii</taxon>
        <taxon>Teleostei</taxon>
        <taxon>Ostariophysi</taxon>
        <taxon>Cypriniformes</taxon>
        <taxon>Danionidae</taxon>
        <taxon>Danioninae</taxon>
        <taxon>Danionella</taxon>
    </lineage>
</organism>
<dbReference type="InterPro" id="IPR013783">
    <property type="entry name" value="Ig-like_fold"/>
</dbReference>
<dbReference type="PANTHER" id="PTHR12080">
    <property type="entry name" value="SIGNALING LYMPHOCYTIC ACTIVATION MOLECULE"/>
    <property type="match status" value="1"/>
</dbReference>
<evidence type="ECO:0000313" key="7">
    <source>
        <dbReference type="EMBL" id="TRY91343.1"/>
    </source>
</evidence>
<protein>
    <recommendedName>
        <fullName evidence="6">Ig-like domain-containing protein</fullName>
    </recommendedName>
</protein>
<reference evidence="7 8" key="1">
    <citation type="journal article" date="2019" name="Sci. Data">
        <title>Hybrid genome assembly and annotation of Danionella translucida.</title>
        <authorList>
            <person name="Kadobianskyi M."/>
            <person name="Schulze L."/>
            <person name="Schuelke M."/>
            <person name="Judkewitz B."/>
        </authorList>
    </citation>
    <scope>NUCLEOTIDE SEQUENCE [LARGE SCALE GENOMIC DNA]</scope>
    <source>
        <strain evidence="7 8">Bolton</strain>
    </source>
</reference>
<feature type="domain" description="Ig-like" evidence="6">
    <location>
        <begin position="198"/>
        <end position="299"/>
    </location>
</feature>
<evidence type="ECO:0000256" key="4">
    <source>
        <dbReference type="ARBA" id="ARBA00023180"/>
    </source>
</evidence>
<feature type="transmembrane region" description="Helical" evidence="5">
    <location>
        <begin position="200"/>
        <end position="227"/>
    </location>
</feature>
<dbReference type="SUPFAM" id="SSF48726">
    <property type="entry name" value="Immunoglobulin"/>
    <property type="match status" value="1"/>
</dbReference>
<keyword evidence="2" id="KW-0732">Signal</keyword>
<feature type="domain" description="Ig-like" evidence="6">
    <location>
        <begin position="117"/>
        <end position="195"/>
    </location>
</feature>
<keyword evidence="5" id="KW-0812">Transmembrane</keyword>
<evidence type="ECO:0000313" key="8">
    <source>
        <dbReference type="Proteomes" id="UP000316079"/>
    </source>
</evidence>
<dbReference type="InterPro" id="IPR007110">
    <property type="entry name" value="Ig-like_dom"/>
</dbReference>
<dbReference type="GO" id="GO:0016020">
    <property type="term" value="C:membrane"/>
    <property type="evidence" value="ECO:0007669"/>
    <property type="project" value="UniProtKB-SubCell"/>
</dbReference>
<keyword evidence="5" id="KW-1133">Transmembrane helix</keyword>
<accession>A0A553QMZ1</accession>
<dbReference type="AlphaFoldDB" id="A0A553QMZ1"/>
<dbReference type="PROSITE" id="PS50835">
    <property type="entry name" value="IG_LIKE"/>
    <property type="match status" value="2"/>
</dbReference>
<keyword evidence="3 5" id="KW-0472">Membrane</keyword>
<feature type="non-terminal residue" evidence="7">
    <location>
        <position position="1"/>
    </location>
</feature>
<evidence type="ECO:0000256" key="5">
    <source>
        <dbReference type="SAM" id="Phobius"/>
    </source>
</evidence>
<dbReference type="InterPro" id="IPR015631">
    <property type="entry name" value="CD2/SLAM_rcpt"/>
</dbReference>
<evidence type="ECO:0000256" key="2">
    <source>
        <dbReference type="ARBA" id="ARBA00022729"/>
    </source>
</evidence>
<dbReference type="STRING" id="623744.A0A553QMZ1"/>